<feature type="non-terminal residue" evidence="1">
    <location>
        <position position="61"/>
    </location>
</feature>
<gene>
    <name evidence="1" type="ORF">S01H1_49987</name>
</gene>
<organism evidence="1">
    <name type="scientific">marine sediment metagenome</name>
    <dbReference type="NCBI Taxonomy" id="412755"/>
    <lineage>
        <taxon>unclassified sequences</taxon>
        <taxon>metagenomes</taxon>
        <taxon>ecological metagenomes</taxon>
    </lineage>
</organism>
<protein>
    <submittedName>
        <fullName evidence="1">Uncharacterized protein</fullName>
    </submittedName>
</protein>
<sequence>MKGQKQDEPIEIDNSLIQLIPQLIANSVGIAKVYRAFYERLVEEGFNETQALQIVIGRGMN</sequence>
<name>X0WT83_9ZZZZ</name>
<proteinExistence type="predicted"/>
<accession>X0WT83</accession>
<comment type="caution">
    <text evidence="1">The sequence shown here is derived from an EMBL/GenBank/DDBJ whole genome shotgun (WGS) entry which is preliminary data.</text>
</comment>
<dbReference type="AlphaFoldDB" id="X0WT83"/>
<evidence type="ECO:0000313" key="1">
    <source>
        <dbReference type="EMBL" id="GAG26412.1"/>
    </source>
</evidence>
<dbReference type="EMBL" id="BARS01032190">
    <property type="protein sequence ID" value="GAG26412.1"/>
    <property type="molecule type" value="Genomic_DNA"/>
</dbReference>
<reference evidence="1" key="1">
    <citation type="journal article" date="2014" name="Front. Microbiol.">
        <title>High frequency of phylogenetically diverse reductive dehalogenase-homologous genes in deep subseafloor sedimentary metagenomes.</title>
        <authorList>
            <person name="Kawai M."/>
            <person name="Futagami T."/>
            <person name="Toyoda A."/>
            <person name="Takaki Y."/>
            <person name="Nishi S."/>
            <person name="Hori S."/>
            <person name="Arai W."/>
            <person name="Tsubouchi T."/>
            <person name="Morono Y."/>
            <person name="Uchiyama I."/>
            <person name="Ito T."/>
            <person name="Fujiyama A."/>
            <person name="Inagaki F."/>
            <person name="Takami H."/>
        </authorList>
    </citation>
    <scope>NUCLEOTIDE SEQUENCE</scope>
    <source>
        <strain evidence="1">Expedition CK06-06</strain>
    </source>
</reference>